<reference evidence="2 3" key="1">
    <citation type="journal article" date="2009" name="Stand. Genomic Sci.">
        <title>Complete genome sequence of Catenulispora acidiphila type strain (ID 139908).</title>
        <authorList>
            <person name="Copeland A."/>
            <person name="Lapidus A."/>
            <person name="Glavina Del Rio T."/>
            <person name="Nolan M."/>
            <person name="Lucas S."/>
            <person name="Chen F."/>
            <person name="Tice H."/>
            <person name="Cheng J.F."/>
            <person name="Bruce D."/>
            <person name="Goodwin L."/>
            <person name="Pitluck S."/>
            <person name="Mikhailova N."/>
            <person name="Pati A."/>
            <person name="Ivanova N."/>
            <person name="Mavromatis K."/>
            <person name="Chen A."/>
            <person name="Palaniappan K."/>
            <person name="Chain P."/>
            <person name="Land M."/>
            <person name="Hauser L."/>
            <person name="Chang Y.J."/>
            <person name="Jeffries C.D."/>
            <person name="Chertkov O."/>
            <person name="Brettin T."/>
            <person name="Detter J.C."/>
            <person name="Han C."/>
            <person name="Ali Z."/>
            <person name="Tindall B.J."/>
            <person name="Goker M."/>
            <person name="Bristow J."/>
            <person name="Eisen J.A."/>
            <person name="Markowitz V."/>
            <person name="Hugenholtz P."/>
            <person name="Kyrpides N.C."/>
            <person name="Klenk H.P."/>
        </authorList>
    </citation>
    <scope>NUCLEOTIDE SEQUENCE [LARGE SCALE GENOMIC DNA]</scope>
    <source>
        <strain evidence="3">DSM 44928 / JCM 14897 / NBRC 102108 / NRRL B-24433 / ID139908</strain>
    </source>
</reference>
<keyword evidence="3" id="KW-1185">Reference proteome</keyword>
<sequence length="183" mass="20054">MSVSKDASLELYLNRGLLFVGSTGDPLNDDELFAILGDRERAASWSDSHVGIVNLPDGILTVSEFDKINTVRRNVGTWGDHRITVRVDDRGEASRVMVIRDCGEAEAPLTSVPGHELPAVTWRRERPSHLAPNSTSSWPLTTCRWSGSPRRSSSCSFAMIWRGAQSERSSNGCGGSIRRRAAS</sequence>
<dbReference type="InParanoid" id="C7Q1B0"/>
<feature type="compositionally biased region" description="Polar residues" evidence="1">
    <location>
        <begin position="131"/>
        <end position="140"/>
    </location>
</feature>
<dbReference type="EMBL" id="CP001700">
    <property type="protein sequence ID" value="ACU73639.1"/>
    <property type="molecule type" value="Genomic_DNA"/>
</dbReference>
<gene>
    <name evidence="2" type="ordered locus">Caci_4778</name>
</gene>
<dbReference type="Proteomes" id="UP000000851">
    <property type="component" value="Chromosome"/>
</dbReference>
<protein>
    <submittedName>
        <fullName evidence="2">Uncharacterized protein</fullName>
    </submittedName>
</protein>
<proteinExistence type="predicted"/>
<evidence type="ECO:0000313" key="3">
    <source>
        <dbReference type="Proteomes" id="UP000000851"/>
    </source>
</evidence>
<dbReference type="HOGENOM" id="CLU_1472670_0_0_11"/>
<feature type="region of interest" description="Disordered" evidence="1">
    <location>
        <begin position="128"/>
        <end position="152"/>
    </location>
</feature>
<name>C7Q1B0_CATAD</name>
<dbReference type="RefSeq" id="WP_015793368.1">
    <property type="nucleotide sequence ID" value="NC_013131.1"/>
</dbReference>
<dbReference type="STRING" id="479433.Caci_4778"/>
<accession>C7Q1B0</accession>
<evidence type="ECO:0000256" key="1">
    <source>
        <dbReference type="SAM" id="MobiDB-lite"/>
    </source>
</evidence>
<organism evidence="2 3">
    <name type="scientific">Catenulispora acidiphila (strain DSM 44928 / JCM 14897 / NBRC 102108 / NRRL B-24433 / ID139908)</name>
    <dbReference type="NCBI Taxonomy" id="479433"/>
    <lineage>
        <taxon>Bacteria</taxon>
        <taxon>Bacillati</taxon>
        <taxon>Actinomycetota</taxon>
        <taxon>Actinomycetes</taxon>
        <taxon>Catenulisporales</taxon>
        <taxon>Catenulisporaceae</taxon>
        <taxon>Catenulispora</taxon>
    </lineage>
</organism>
<dbReference type="KEGG" id="cai:Caci_4778"/>
<evidence type="ECO:0000313" key="2">
    <source>
        <dbReference type="EMBL" id="ACU73639.1"/>
    </source>
</evidence>
<dbReference type="AlphaFoldDB" id="C7Q1B0"/>